<name>A0A167W7C0_9AGAM</name>
<dbReference type="STRING" id="436010.A0A167W7C0"/>
<dbReference type="OrthoDB" id="4230923at2759"/>
<proteinExistence type="predicted"/>
<organism evidence="1 2">
    <name type="scientific">Athelia psychrophila</name>
    <dbReference type="NCBI Taxonomy" id="1759441"/>
    <lineage>
        <taxon>Eukaryota</taxon>
        <taxon>Fungi</taxon>
        <taxon>Dikarya</taxon>
        <taxon>Basidiomycota</taxon>
        <taxon>Agaricomycotina</taxon>
        <taxon>Agaricomycetes</taxon>
        <taxon>Agaricomycetidae</taxon>
        <taxon>Atheliales</taxon>
        <taxon>Atheliaceae</taxon>
        <taxon>Athelia</taxon>
    </lineage>
</organism>
<dbReference type="AlphaFoldDB" id="A0A167W7C0"/>
<protein>
    <submittedName>
        <fullName evidence="1">Uncharacterized protein</fullName>
    </submittedName>
</protein>
<dbReference type="EMBL" id="KV417819">
    <property type="protein sequence ID" value="KZP05774.1"/>
    <property type="molecule type" value="Genomic_DNA"/>
</dbReference>
<sequence>MKKGGILFDTNTNEAADWLREEATQRDFTKHFSATAVVQGYQFRVLAEFVPITFDAGSTLAAATIEEANYLPAGSVVEVGWVKRADRRSATQQVAHLKIVFAKIEQANDAIEKGLSIQGKGVNVRQMIVEPQRCAKCQLYGHDNNRGAPHSAKNCAWTHDVCGLCDGMHQTSDCSASMPDQARCANCKVSGRECRGHSVHSRTCPTFLEMKGQYNNKHRSQQYQFFVTEDAKTWE</sequence>
<feature type="non-terminal residue" evidence="1">
    <location>
        <position position="235"/>
    </location>
</feature>
<keyword evidence="2" id="KW-1185">Reference proteome</keyword>
<evidence type="ECO:0000313" key="1">
    <source>
        <dbReference type="EMBL" id="KZP05774.1"/>
    </source>
</evidence>
<dbReference type="Proteomes" id="UP000076532">
    <property type="component" value="Unassembled WGS sequence"/>
</dbReference>
<evidence type="ECO:0000313" key="2">
    <source>
        <dbReference type="Proteomes" id="UP000076532"/>
    </source>
</evidence>
<gene>
    <name evidence="1" type="ORF">FIBSPDRAFT_765437</name>
</gene>
<accession>A0A167W7C0</accession>
<reference evidence="1 2" key="1">
    <citation type="journal article" date="2016" name="Mol. Biol. Evol.">
        <title>Comparative Genomics of Early-Diverging Mushroom-Forming Fungi Provides Insights into the Origins of Lignocellulose Decay Capabilities.</title>
        <authorList>
            <person name="Nagy L.G."/>
            <person name="Riley R."/>
            <person name="Tritt A."/>
            <person name="Adam C."/>
            <person name="Daum C."/>
            <person name="Floudas D."/>
            <person name="Sun H."/>
            <person name="Yadav J.S."/>
            <person name="Pangilinan J."/>
            <person name="Larsson K.H."/>
            <person name="Matsuura K."/>
            <person name="Barry K."/>
            <person name="Labutti K."/>
            <person name="Kuo R."/>
            <person name="Ohm R.A."/>
            <person name="Bhattacharya S.S."/>
            <person name="Shirouzu T."/>
            <person name="Yoshinaga Y."/>
            <person name="Martin F.M."/>
            <person name="Grigoriev I.V."/>
            <person name="Hibbett D.S."/>
        </authorList>
    </citation>
    <scope>NUCLEOTIDE SEQUENCE [LARGE SCALE GENOMIC DNA]</scope>
    <source>
        <strain evidence="1 2">CBS 109695</strain>
    </source>
</reference>